<dbReference type="Proteomes" id="UP000029781">
    <property type="component" value="Segment"/>
</dbReference>
<evidence type="ECO:0000313" key="1">
    <source>
        <dbReference type="EMBL" id="ADO67065.1"/>
    </source>
</evidence>
<dbReference type="KEGG" id="vg:9887434"/>
<reference evidence="1 2" key="1">
    <citation type="journal article" date="2010" name="Proc. Natl. Acad. Sci. U.S.A.">
        <title>Giant virus with a remarkable complement of genes infects marine zooplankton.</title>
        <authorList>
            <person name="Fischer M.G."/>
            <person name="Allen M.J."/>
            <person name="Wilson W.H."/>
            <person name="Suttle C.A."/>
        </authorList>
    </citation>
    <scope>NUCLEOTIDE SEQUENCE [LARGE SCALE GENOMIC DNA]</scope>
    <source>
        <strain evidence="1 2">BV-PW1</strain>
    </source>
</reference>
<organismHost>
    <name type="scientific">Cafeteria roenbergensis</name>
    <name type="common">Marine flagellate</name>
    <dbReference type="NCBI Taxonomy" id="33653"/>
</organismHost>
<accession>E3T4F2</accession>
<dbReference type="Pfam" id="PF05725">
    <property type="entry name" value="FNIP"/>
    <property type="match status" value="1"/>
</dbReference>
<dbReference type="InterPro" id="IPR008615">
    <property type="entry name" value="FNIP"/>
</dbReference>
<sequence>MRMYVFQMELFDALNLLGNGSNKFDFTFTFKNGTTLFYNSELKSWQISKYIKNNKLELILKIIRIIINGINLSNGGCELEYVPVAYYNYKTDTTIELWRLQLPNSLTHLTFGFKFYQEITENVLPTNLKVLKIYYGNKNKDIILKNIDTSKIKFKIEYFK</sequence>
<name>E3T4F2_CROVB</name>
<dbReference type="SMR" id="E3T4F2"/>
<protein>
    <submittedName>
        <fullName evidence="1">Uncharacterized protein</fullName>
    </submittedName>
</protein>
<gene>
    <name evidence="1" type="ORF">crov032</name>
</gene>
<dbReference type="EMBL" id="GU244497">
    <property type="protein sequence ID" value="ADO67065.1"/>
    <property type="molecule type" value="Genomic_DNA"/>
</dbReference>
<organism evidence="1 2">
    <name type="scientific">Cafeteria roenbergensis virus (strain BV-PW1)</name>
    <name type="common">CroV</name>
    <dbReference type="NCBI Taxonomy" id="693272"/>
    <lineage>
        <taxon>Viruses</taxon>
        <taxon>Varidnaviria</taxon>
        <taxon>Bamfordvirae</taxon>
        <taxon>Nucleocytoviricota</taxon>
        <taxon>Megaviricetes</taxon>
        <taxon>Imitervirales</taxon>
        <taxon>Mimiviridae</taxon>
        <taxon>Aliimimivirinae</taxon>
        <taxon>Rheavirus</taxon>
        <taxon>Rheavirus sinusmexicani</taxon>
    </lineage>
</organism>
<dbReference type="GeneID" id="9887434"/>
<evidence type="ECO:0000313" key="2">
    <source>
        <dbReference type="Proteomes" id="UP000029781"/>
    </source>
</evidence>
<keyword evidence="2" id="KW-1185">Reference proteome</keyword>
<proteinExistence type="predicted"/>
<dbReference type="RefSeq" id="YP_003969664.1">
    <property type="nucleotide sequence ID" value="NC_014637.1"/>
</dbReference>